<proteinExistence type="predicted"/>
<dbReference type="EMBL" id="JBHTKL010000006">
    <property type="protein sequence ID" value="MFD1021025.1"/>
    <property type="molecule type" value="Genomic_DNA"/>
</dbReference>
<dbReference type="PROSITE" id="PS51000">
    <property type="entry name" value="HTH_DEOR_2"/>
    <property type="match status" value="1"/>
</dbReference>
<dbReference type="Proteomes" id="UP001596990">
    <property type="component" value="Unassembled WGS sequence"/>
</dbReference>
<dbReference type="RefSeq" id="WP_386063729.1">
    <property type="nucleotide sequence ID" value="NZ_JBHTKL010000006.1"/>
</dbReference>
<dbReference type="InterPro" id="IPR036390">
    <property type="entry name" value="WH_DNA-bd_sf"/>
</dbReference>
<organism evidence="4 5">
    <name type="scientific">Thalassobacillus hwangdonensis</name>
    <dbReference type="NCBI Taxonomy" id="546108"/>
    <lineage>
        <taxon>Bacteria</taxon>
        <taxon>Bacillati</taxon>
        <taxon>Bacillota</taxon>
        <taxon>Bacilli</taxon>
        <taxon>Bacillales</taxon>
        <taxon>Bacillaceae</taxon>
        <taxon>Thalassobacillus</taxon>
    </lineage>
</organism>
<gene>
    <name evidence="4" type="ORF">ACFQ2J_17685</name>
</gene>
<reference evidence="5" key="1">
    <citation type="journal article" date="2019" name="Int. J. Syst. Evol. Microbiol.">
        <title>The Global Catalogue of Microorganisms (GCM) 10K type strain sequencing project: providing services to taxonomists for standard genome sequencing and annotation.</title>
        <authorList>
            <consortium name="The Broad Institute Genomics Platform"/>
            <consortium name="The Broad Institute Genome Sequencing Center for Infectious Disease"/>
            <person name="Wu L."/>
            <person name="Ma J."/>
        </authorList>
    </citation>
    <scope>NUCLEOTIDE SEQUENCE [LARGE SCALE GENOMIC DNA]</scope>
    <source>
        <strain evidence="5">CCUG 56607</strain>
    </source>
</reference>
<evidence type="ECO:0000256" key="2">
    <source>
        <dbReference type="ARBA" id="ARBA00023163"/>
    </source>
</evidence>
<dbReference type="PANTHER" id="PTHR34580:SF9">
    <property type="entry name" value="SLL5097 PROTEIN"/>
    <property type="match status" value="1"/>
</dbReference>
<comment type="caution">
    <text evidence="4">The sequence shown here is derived from an EMBL/GenBank/DDBJ whole genome shotgun (WGS) entry which is preliminary data.</text>
</comment>
<dbReference type="InterPro" id="IPR051534">
    <property type="entry name" value="CBASS_pafABC_assoc_protein"/>
</dbReference>
<dbReference type="InterPro" id="IPR036388">
    <property type="entry name" value="WH-like_DNA-bd_sf"/>
</dbReference>
<dbReference type="PROSITE" id="PS52050">
    <property type="entry name" value="WYL"/>
    <property type="match status" value="1"/>
</dbReference>
<accession>A0ABW3L757</accession>
<dbReference type="InterPro" id="IPR057727">
    <property type="entry name" value="WCX_dom"/>
</dbReference>
<dbReference type="Gene3D" id="1.10.10.10">
    <property type="entry name" value="Winged helix-like DNA-binding domain superfamily/Winged helix DNA-binding domain"/>
    <property type="match status" value="1"/>
</dbReference>
<dbReference type="PANTHER" id="PTHR34580">
    <property type="match status" value="1"/>
</dbReference>
<dbReference type="SUPFAM" id="SSF46785">
    <property type="entry name" value="Winged helix' DNA-binding domain"/>
    <property type="match status" value="1"/>
</dbReference>
<dbReference type="InterPro" id="IPR013196">
    <property type="entry name" value="HTH_11"/>
</dbReference>
<evidence type="ECO:0000313" key="4">
    <source>
        <dbReference type="EMBL" id="MFD1021025.1"/>
    </source>
</evidence>
<dbReference type="Pfam" id="PF25583">
    <property type="entry name" value="WCX"/>
    <property type="match status" value="1"/>
</dbReference>
<keyword evidence="5" id="KW-1185">Reference proteome</keyword>
<sequence>MSKAQRLITIILEMNNKRRTTISELAELLAVSSRTIARDLQELSELNYPIYSEMGRNGGYRVLDNRFLPPIMFSEEEALAVYLAIDSMKFFGATPFDSSANDAANKFYKMMPDDVKVQIDQVKDKISMWHPHRAQEEQFLKGMMDAVLGEYQVDIHYASTGGVQERSIHPVGLYSYKGYWYAPSFCHLRKAFRLFRLDRITSLHPNEKIPTPGFVKEVSIRDWLEPPEETEESYDTVIELSSDGVRRAESNLWFRESLHTYADGTGWIEMRLPVEKLEYYAQMVWELGSEAVVKKPDTLKSMMLEKAAKLINHYQ</sequence>
<keyword evidence="1" id="KW-0805">Transcription regulation</keyword>
<dbReference type="PIRSF" id="PIRSF016838">
    <property type="entry name" value="PafC"/>
    <property type="match status" value="1"/>
</dbReference>
<dbReference type="InterPro" id="IPR028349">
    <property type="entry name" value="PafC-like"/>
</dbReference>
<feature type="domain" description="HTH deoR-type" evidence="3">
    <location>
        <begin position="3"/>
        <end position="62"/>
    </location>
</feature>
<dbReference type="InterPro" id="IPR001034">
    <property type="entry name" value="DeoR_HTH"/>
</dbReference>
<protein>
    <submittedName>
        <fullName evidence="4">Helix-turn-helix transcriptional regulator</fullName>
    </submittedName>
</protein>
<dbReference type="InterPro" id="IPR026881">
    <property type="entry name" value="WYL_dom"/>
</dbReference>
<evidence type="ECO:0000259" key="3">
    <source>
        <dbReference type="PROSITE" id="PS51000"/>
    </source>
</evidence>
<dbReference type="Pfam" id="PF13280">
    <property type="entry name" value="WYL"/>
    <property type="match status" value="1"/>
</dbReference>
<dbReference type="Pfam" id="PF08279">
    <property type="entry name" value="HTH_11"/>
    <property type="match status" value="1"/>
</dbReference>
<name>A0ABW3L757_9BACI</name>
<evidence type="ECO:0000256" key="1">
    <source>
        <dbReference type="ARBA" id="ARBA00023015"/>
    </source>
</evidence>
<evidence type="ECO:0000313" key="5">
    <source>
        <dbReference type="Proteomes" id="UP001596990"/>
    </source>
</evidence>
<keyword evidence="2" id="KW-0804">Transcription</keyword>